<accession>D8TB78</accession>
<dbReference type="SUPFAM" id="SSF52540">
    <property type="entry name" value="P-loop containing nucleoside triphosphate hydrolases"/>
    <property type="match status" value="1"/>
</dbReference>
<evidence type="ECO:0000313" key="3">
    <source>
        <dbReference type="Proteomes" id="UP000001514"/>
    </source>
</evidence>
<feature type="non-terminal residue" evidence="2">
    <location>
        <position position="1"/>
    </location>
</feature>
<dbReference type="KEGG" id="smo:SELMODRAFT_431004"/>
<dbReference type="InterPro" id="IPR003439">
    <property type="entry name" value="ABC_transporter-like_ATP-bd"/>
</dbReference>
<proteinExistence type="predicted"/>
<dbReference type="Proteomes" id="UP000001514">
    <property type="component" value="Unassembled WGS sequence"/>
</dbReference>
<dbReference type="InterPro" id="IPR027417">
    <property type="entry name" value="P-loop_NTPase"/>
</dbReference>
<dbReference type="eggNOG" id="KOG0065">
    <property type="taxonomic scope" value="Eukaryota"/>
</dbReference>
<evidence type="ECO:0000313" key="2">
    <source>
        <dbReference type="EMBL" id="EFJ06137.1"/>
    </source>
</evidence>
<name>D8TB78_SELML</name>
<dbReference type="PANTHER" id="PTHR48040">
    <property type="entry name" value="PLEIOTROPIC DRUG RESISTANCE PROTEIN 1-LIKE ISOFORM X1"/>
    <property type="match status" value="1"/>
</dbReference>
<organism evidence="3">
    <name type="scientific">Selaginella moellendorffii</name>
    <name type="common">Spikemoss</name>
    <dbReference type="NCBI Taxonomy" id="88036"/>
    <lineage>
        <taxon>Eukaryota</taxon>
        <taxon>Viridiplantae</taxon>
        <taxon>Streptophyta</taxon>
        <taxon>Embryophyta</taxon>
        <taxon>Tracheophyta</taxon>
        <taxon>Lycopodiopsida</taxon>
        <taxon>Selaginellales</taxon>
        <taxon>Selaginellaceae</taxon>
        <taxon>Selaginella</taxon>
    </lineage>
</organism>
<dbReference type="OMA" id="RIWAIRN"/>
<reference evidence="2 3" key="1">
    <citation type="journal article" date="2011" name="Science">
        <title>The Selaginella genome identifies genetic changes associated with the evolution of vascular plants.</title>
        <authorList>
            <person name="Banks J.A."/>
            <person name="Nishiyama T."/>
            <person name="Hasebe M."/>
            <person name="Bowman J.L."/>
            <person name="Gribskov M."/>
            <person name="dePamphilis C."/>
            <person name="Albert V.A."/>
            <person name="Aono N."/>
            <person name="Aoyama T."/>
            <person name="Ambrose B.A."/>
            <person name="Ashton N.W."/>
            <person name="Axtell M.J."/>
            <person name="Barker E."/>
            <person name="Barker M.S."/>
            <person name="Bennetzen J.L."/>
            <person name="Bonawitz N.D."/>
            <person name="Chapple C."/>
            <person name="Cheng C."/>
            <person name="Correa L.G."/>
            <person name="Dacre M."/>
            <person name="DeBarry J."/>
            <person name="Dreyer I."/>
            <person name="Elias M."/>
            <person name="Engstrom E.M."/>
            <person name="Estelle M."/>
            <person name="Feng L."/>
            <person name="Finet C."/>
            <person name="Floyd S.K."/>
            <person name="Frommer W.B."/>
            <person name="Fujita T."/>
            <person name="Gramzow L."/>
            <person name="Gutensohn M."/>
            <person name="Harholt J."/>
            <person name="Hattori M."/>
            <person name="Heyl A."/>
            <person name="Hirai T."/>
            <person name="Hiwatashi Y."/>
            <person name="Ishikawa M."/>
            <person name="Iwata M."/>
            <person name="Karol K.G."/>
            <person name="Koehler B."/>
            <person name="Kolukisaoglu U."/>
            <person name="Kubo M."/>
            <person name="Kurata T."/>
            <person name="Lalonde S."/>
            <person name="Li K."/>
            <person name="Li Y."/>
            <person name="Litt A."/>
            <person name="Lyons E."/>
            <person name="Manning G."/>
            <person name="Maruyama T."/>
            <person name="Michael T.P."/>
            <person name="Mikami K."/>
            <person name="Miyazaki S."/>
            <person name="Morinaga S."/>
            <person name="Murata T."/>
            <person name="Mueller-Roeber B."/>
            <person name="Nelson D.R."/>
            <person name="Obara M."/>
            <person name="Oguri Y."/>
            <person name="Olmstead R.G."/>
            <person name="Onodera N."/>
            <person name="Petersen B.L."/>
            <person name="Pils B."/>
            <person name="Prigge M."/>
            <person name="Rensing S.A."/>
            <person name="Riano-Pachon D.M."/>
            <person name="Roberts A.W."/>
            <person name="Sato Y."/>
            <person name="Scheller H.V."/>
            <person name="Schulz B."/>
            <person name="Schulz C."/>
            <person name="Shakirov E.V."/>
            <person name="Shibagaki N."/>
            <person name="Shinohara N."/>
            <person name="Shippen D.E."/>
            <person name="Soerensen I."/>
            <person name="Sotooka R."/>
            <person name="Sugimoto N."/>
            <person name="Sugita M."/>
            <person name="Sumikawa N."/>
            <person name="Tanurdzic M."/>
            <person name="Theissen G."/>
            <person name="Ulvskov P."/>
            <person name="Wakazuki S."/>
            <person name="Weng J.K."/>
            <person name="Willats W.W."/>
            <person name="Wipf D."/>
            <person name="Wolf P.G."/>
            <person name="Yang L."/>
            <person name="Zimmer A.D."/>
            <person name="Zhu Q."/>
            <person name="Mitros T."/>
            <person name="Hellsten U."/>
            <person name="Loque D."/>
            <person name="Otillar R."/>
            <person name="Salamov A."/>
            <person name="Schmutz J."/>
            <person name="Shapiro H."/>
            <person name="Lindquist E."/>
            <person name="Lucas S."/>
            <person name="Rokhsar D."/>
            <person name="Grigoriev I.V."/>
        </authorList>
    </citation>
    <scope>NUCLEOTIDE SEQUENCE [LARGE SCALE GENOMIC DNA]</scope>
</reference>
<dbReference type="Gene3D" id="3.40.50.300">
    <property type="entry name" value="P-loop containing nucleotide triphosphate hydrolases"/>
    <property type="match status" value="1"/>
</dbReference>
<dbReference type="AlphaFoldDB" id="D8TB78"/>
<sequence length="143" mass="15494">ITLLLGPPGSGRSTFLLALSGKLSDDLKVTGSVTYNGHELHEFVPQRTASYTSQNDVHLDELTVLALHTVEMLSELAKREGAAGIKPDPDIDAFMKASAIQGQRTSIVSDYVLKILGLDICGDIFVGNDKKRVTKRVNSQNNK</sequence>
<dbReference type="Gramene" id="EFJ06137">
    <property type="protein sequence ID" value="EFJ06137"/>
    <property type="gene ID" value="SELMODRAFT_431004"/>
</dbReference>
<keyword evidence="3" id="KW-1185">Reference proteome</keyword>
<dbReference type="Pfam" id="PF00005">
    <property type="entry name" value="ABC_tran"/>
    <property type="match status" value="1"/>
</dbReference>
<dbReference type="HOGENOM" id="CLU_119846_0_0_1"/>
<feature type="domain" description="ABC transporter" evidence="1">
    <location>
        <begin position="2"/>
        <end position="100"/>
    </location>
</feature>
<gene>
    <name evidence="2" type="ORF">SELMODRAFT_431004</name>
</gene>
<dbReference type="GO" id="GO:0016887">
    <property type="term" value="F:ATP hydrolysis activity"/>
    <property type="evidence" value="ECO:0007669"/>
    <property type="project" value="InterPro"/>
</dbReference>
<dbReference type="EMBL" id="GL377707">
    <property type="protein sequence ID" value="EFJ06137.1"/>
    <property type="molecule type" value="Genomic_DNA"/>
</dbReference>
<dbReference type="PANTHER" id="PTHR48040:SF35">
    <property type="entry name" value="ABC TRANSPORTER G FAMILY MEMBER 39-LIKE"/>
    <property type="match status" value="1"/>
</dbReference>
<protein>
    <recommendedName>
        <fullName evidence="1">ABC transporter domain-containing protein</fullName>
    </recommendedName>
</protein>
<evidence type="ECO:0000259" key="1">
    <source>
        <dbReference type="Pfam" id="PF00005"/>
    </source>
</evidence>
<dbReference type="GO" id="GO:0005524">
    <property type="term" value="F:ATP binding"/>
    <property type="evidence" value="ECO:0007669"/>
    <property type="project" value="InterPro"/>
</dbReference>
<dbReference type="InParanoid" id="D8TB78"/>